<evidence type="ECO:0000313" key="5">
    <source>
        <dbReference type="Proteomes" id="UP000625316"/>
    </source>
</evidence>
<keyword evidence="5" id="KW-1185">Reference proteome</keyword>
<dbReference type="Proteomes" id="UP000625316">
    <property type="component" value="Unassembled WGS sequence"/>
</dbReference>
<feature type="domain" description="Soluble ligand binding" evidence="3">
    <location>
        <begin position="171"/>
        <end position="203"/>
    </location>
</feature>
<organism evidence="4 5">
    <name type="scientific">Romeriopsis navalis LEGE 11480</name>
    <dbReference type="NCBI Taxonomy" id="2777977"/>
    <lineage>
        <taxon>Bacteria</taxon>
        <taxon>Bacillati</taxon>
        <taxon>Cyanobacteriota</taxon>
        <taxon>Cyanophyceae</taxon>
        <taxon>Leptolyngbyales</taxon>
        <taxon>Leptolyngbyaceae</taxon>
        <taxon>Romeriopsis</taxon>
        <taxon>Romeriopsis navalis</taxon>
    </lineage>
</organism>
<dbReference type="InterPro" id="IPR049712">
    <property type="entry name" value="Poly_export"/>
</dbReference>
<evidence type="ECO:0000313" key="4">
    <source>
        <dbReference type="EMBL" id="MBE9028199.1"/>
    </source>
</evidence>
<evidence type="ECO:0000256" key="1">
    <source>
        <dbReference type="ARBA" id="ARBA00022729"/>
    </source>
</evidence>
<evidence type="ECO:0000259" key="2">
    <source>
        <dbReference type="Pfam" id="PF02563"/>
    </source>
</evidence>
<accession>A0A928VLH4</accession>
<dbReference type="AlphaFoldDB" id="A0A928VLH4"/>
<dbReference type="Gene3D" id="3.30.1950.10">
    <property type="entry name" value="wza like domain"/>
    <property type="match status" value="1"/>
</dbReference>
<feature type="domain" description="Polysaccharide export protein N-terminal" evidence="2">
    <location>
        <begin position="60"/>
        <end position="133"/>
    </location>
</feature>
<dbReference type="Pfam" id="PF02563">
    <property type="entry name" value="Poly_export"/>
    <property type="match status" value="1"/>
</dbReference>
<dbReference type="PANTHER" id="PTHR33619:SF3">
    <property type="entry name" value="POLYSACCHARIDE EXPORT PROTEIN GFCE-RELATED"/>
    <property type="match status" value="1"/>
</dbReference>
<dbReference type="Gene3D" id="3.10.560.10">
    <property type="entry name" value="Outer membrane lipoprotein wza domain like"/>
    <property type="match status" value="3"/>
</dbReference>
<sequence>MVFQQHQRASALIGTFALLAVPSATMLLPRPAVAVPLRSTFSGPSALPPQVPYQSSQPVAPQDYTLGPGDRVKIEVFKVSQYNLETQVLVDGTVSLLQAGRIQVEGLTLDQASALASRRYGKLLRYPVVTVTLLTPRPIRVGVAGEVTRRGSYDLSVNAELNNTAPVQLPTVTRALKVAGGITQSADLRRVQVRRPQANGGQQVIALNLLEYVRGTRPREDIMLRDGDSLFVPTADRVTLSESYEIATTSFSADRIQPLNITVVGEVYRPGTHTVESNVRVEQAGNPGTPRDAFNQTRIYPTISRALQTAGGIKTLADVRNVKLRRMTQSGQEKEYNINLWKLLQEGDQKQDIILQDRDTIVVPVAKSLPAGEMSQIATSSFSPDQIRVSVVGEVGRPGLIEVPPNTPLNKAILAAGGFNQNADQKTIEFVRLNPDGTISKRQMPIDFAQGVDEQKNPALRNEDVIVVGKSRLSTVGQGIGQVFNPLGAIVNVFRAIFGGN</sequence>
<dbReference type="RefSeq" id="WP_264323017.1">
    <property type="nucleotide sequence ID" value="NZ_JADEXQ010000001.1"/>
</dbReference>
<dbReference type="EMBL" id="JADEXQ010000001">
    <property type="protein sequence ID" value="MBE9028199.1"/>
    <property type="molecule type" value="Genomic_DNA"/>
</dbReference>
<reference evidence="4" key="1">
    <citation type="submission" date="2020-10" db="EMBL/GenBank/DDBJ databases">
        <authorList>
            <person name="Castelo-Branco R."/>
            <person name="Eusebio N."/>
            <person name="Adriana R."/>
            <person name="Vieira A."/>
            <person name="Brugerolle De Fraissinette N."/>
            <person name="Rezende De Castro R."/>
            <person name="Schneider M.P."/>
            <person name="Vasconcelos V."/>
            <person name="Leao P.N."/>
        </authorList>
    </citation>
    <scope>NUCLEOTIDE SEQUENCE</scope>
    <source>
        <strain evidence="4">LEGE 11480</strain>
    </source>
</reference>
<proteinExistence type="predicted"/>
<feature type="domain" description="Soluble ligand binding" evidence="3">
    <location>
        <begin position="389"/>
        <end position="439"/>
    </location>
</feature>
<dbReference type="GO" id="GO:0015159">
    <property type="term" value="F:polysaccharide transmembrane transporter activity"/>
    <property type="evidence" value="ECO:0007669"/>
    <property type="project" value="InterPro"/>
</dbReference>
<gene>
    <name evidence="4" type="ORF">IQ266_00330</name>
</gene>
<dbReference type="InterPro" id="IPR019554">
    <property type="entry name" value="Soluble_ligand-bd"/>
</dbReference>
<dbReference type="Pfam" id="PF10531">
    <property type="entry name" value="SLBB"/>
    <property type="match status" value="2"/>
</dbReference>
<protein>
    <submittedName>
        <fullName evidence="4">SLBB domain-containing protein</fullName>
    </submittedName>
</protein>
<comment type="caution">
    <text evidence="4">The sequence shown here is derived from an EMBL/GenBank/DDBJ whole genome shotgun (WGS) entry which is preliminary data.</text>
</comment>
<dbReference type="InterPro" id="IPR003715">
    <property type="entry name" value="Poly_export_N"/>
</dbReference>
<name>A0A928VLH4_9CYAN</name>
<dbReference type="PANTHER" id="PTHR33619">
    <property type="entry name" value="POLYSACCHARIDE EXPORT PROTEIN GFCE-RELATED"/>
    <property type="match status" value="1"/>
</dbReference>
<keyword evidence="1" id="KW-0732">Signal</keyword>
<evidence type="ECO:0000259" key="3">
    <source>
        <dbReference type="Pfam" id="PF10531"/>
    </source>
</evidence>